<organism evidence="2 3">
    <name type="scientific">Galerina marginata (strain CBS 339.88)</name>
    <dbReference type="NCBI Taxonomy" id="685588"/>
    <lineage>
        <taxon>Eukaryota</taxon>
        <taxon>Fungi</taxon>
        <taxon>Dikarya</taxon>
        <taxon>Basidiomycota</taxon>
        <taxon>Agaricomycotina</taxon>
        <taxon>Agaricomycetes</taxon>
        <taxon>Agaricomycetidae</taxon>
        <taxon>Agaricales</taxon>
        <taxon>Agaricineae</taxon>
        <taxon>Strophariaceae</taxon>
        <taxon>Galerina</taxon>
    </lineage>
</organism>
<keyword evidence="3" id="KW-1185">Reference proteome</keyword>
<sequence>MVHIHGGHGQSPDSQRLRCSGGESAGSDVVDDGENRKSGMAQYPDRCCRQTRSRTLLIRMNSARRQDLVRASRFASQSLPNRSSPLLDPSRRMMQLPIPWENLEAEPGRPEIGVRIVKSAQPTSSRPTWPASANIECMVVIFRFMFVSHVSRKRKIQWFRLAFKASSFSRG</sequence>
<evidence type="ECO:0000256" key="1">
    <source>
        <dbReference type="SAM" id="MobiDB-lite"/>
    </source>
</evidence>
<reference evidence="3" key="1">
    <citation type="journal article" date="2014" name="Proc. Natl. Acad. Sci. U.S.A.">
        <title>Extensive sampling of basidiomycete genomes demonstrates inadequacy of the white-rot/brown-rot paradigm for wood decay fungi.</title>
        <authorList>
            <person name="Riley R."/>
            <person name="Salamov A.A."/>
            <person name="Brown D.W."/>
            <person name="Nagy L.G."/>
            <person name="Floudas D."/>
            <person name="Held B.W."/>
            <person name="Levasseur A."/>
            <person name="Lombard V."/>
            <person name="Morin E."/>
            <person name="Otillar R."/>
            <person name="Lindquist E.A."/>
            <person name="Sun H."/>
            <person name="LaButti K.M."/>
            <person name="Schmutz J."/>
            <person name="Jabbour D."/>
            <person name="Luo H."/>
            <person name="Baker S.E."/>
            <person name="Pisabarro A.G."/>
            <person name="Walton J.D."/>
            <person name="Blanchette R.A."/>
            <person name="Henrissat B."/>
            <person name="Martin F."/>
            <person name="Cullen D."/>
            <person name="Hibbett D.S."/>
            <person name="Grigoriev I.V."/>
        </authorList>
    </citation>
    <scope>NUCLEOTIDE SEQUENCE [LARGE SCALE GENOMIC DNA]</scope>
    <source>
        <strain evidence="3">CBS 339.88</strain>
    </source>
</reference>
<dbReference type="HOGENOM" id="CLU_1562971_0_0_1"/>
<dbReference type="EMBL" id="KL142368">
    <property type="protein sequence ID" value="KDR84557.1"/>
    <property type="molecule type" value="Genomic_DNA"/>
</dbReference>
<proteinExistence type="predicted"/>
<protein>
    <submittedName>
        <fullName evidence="2">Uncharacterized protein</fullName>
    </submittedName>
</protein>
<evidence type="ECO:0000313" key="3">
    <source>
        <dbReference type="Proteomes" id="UP000027222"/>
    </source>
</evidence>
<dbReference type="AlphaFoldDB" id="A0A067TQG7"/>
<gene>
    <name evidence="2" type="ORF">GALMADRAFT_717669</name>
</gene>
<feature type="region of interest" description="Disordered" evidence="1">
    <location>
        <begin position="1"/>
        <end position="44"/>
    </location>
</feature>
<name>A0A067TQG7_GALM3</name>
<accession>A0A067TQG7</accession>
<dbReference type="Proteomes" id="UP000027222">
    <property type="component" value="Unassembled WGS sequence"/>
</dbReference>
<evidence type="ECO:0000313" key="2">
    <source>
        <dbReference type="EMBL" id="KDR84557.1"/>
    </source>
</evidence>